<keyword evidence="1" id="KW-0812">Transmembrane</keyword>
<name>A0A0T5ZYW3_UNCKA</name>
<proteinExistence type="predicted"/>
<dbReference type="Gene3D" id="2.60.40.10">
    <property type="entry name" value="Immunoglobulins"/>
    <property type="match status" value="1"/>
</dbReference>
<keyword evidence="1" id="KW-0472">Membrane</keyword>
<reference evidence="2 3" key="1">
    <citation type="submission" date="2015-05" db="EMBL/GenBank/DDBJ databases">
        <title>Critical biogeochemical functions in the subsurface are associated with bacteria from new phyla and little studied lineages.</title>
        <authorList>
            <person name="Hug L.A."/>
            <person name="Thomas B.C."/>
            <person name="Sharon I."/>
            <person name="Brown C.T."/>
            <person name="Sharma R."/>
            <person name="Hettich R.L."/>
            <person name="Wilkins M.J."/>
            <person name="Williams K.H."/>
            <person name="Singh A."/>
            <person name="Banfield J.F."/>
        </authorList>
    </citation>
    <scope>NUCLEOTIDE SEQUENCE [LARGE SCALE GENOMIC DNA]</scope>
    <source>
        <strain evidence="2">CSP1-7</strain>
    </source>
</reference>
<gene>
    <name evidence="2" type="ORF">XU08_C0001G0207</name>
</gene>
<organism evidence="2 3">
    <name type="scientific">candidate division WWE3 bacterium CSP1-7</name>
    <dbReference type="NCBI Taxonomy" id="1576480"/>
    <lineage>
        <taxon>Bacteria</taxon>
        <taxon>Katanobacteria</taxon>
    </lineage>
</organism>
<dbReference type="Pfam" id="PF07610">
    <property type="entry name" value="DUF1573"/>
    <property type="match status" value="1"/>
</dbReference>
<evidence type="ECO:0008006" key="4">
    <source>
        <dbReference type="Google" id="ProtNLM"/>
    </source>
</evidence>
<dbReference type="PANTHER" id="PTHR37833">
    <property type="entry name" value="LIPOPROTEIN-RELATED"/>
    <property type="match status" value="1"/>
</dbReference>
<dbReference type="InterPro" id="IPR013783">
    <property type="entry name" value="Ig-like_fold"/>
</dbReference>
<dbReference type="EMBL" id="LDXK01000001">
    <property type="protein sequence ID" value="KRT67797.1"/>
    <property type="molecule type" value="Genomic_DNA"/>
</dbReference>
<dbReference type="Proteomes" id="UP000051297">
    <property type="component" value="Unassembled WGS sequence"/>
</dbReference>
<accession>A0A0T5ZYW3</accession>
<dbReference type="InterPro" id="IPR011467">
    <property type="entry name" value="DUF1573"/>
</dbReference>
<dbReference type="STRING" id="1576480.XU08_C0001G0207"/>
<sequence>MKKDCCEEPTKEKSRTFRIPLAGLLIGAFTILTLIGGFLLATGSGPAKLGGGDGQVYTDHTSFEWGEININGGNATHEFAIENRGTGELELANILTSCACTSAQITIEGVVSPYFGMHSTSSWVGKVAPGKTATVSVIFDPLFHGPTATGPIERLISVKTNDPKNENMEFNLTGNVIKK</sequence>
<evidence type="ECO:0000313" key="2">
    <source>
        <dbReference type="EMBL" id="KRT67797.1"/>
    </source>
</evidence>
<feature type="transmembrane region" description="Helical" evidence="1">
    <location>
        <begin position="21"/>
        <end position="41"/>
    </location>
</feature>
<dbReference type="AlphaFoldDB" id="A0A0T5ZYW3"/>
<keyword evidence="1" id="KW-1133">Transmembrane helix</keyword>
<protein>
    <recommendedName>
        <fullName evidence="4">DUF1573 domain-containing protein</fullName>
    </recommendedName>
</protein>
<comment type="caution">
    <text evidence="2">The sequence shown here is derived from an EMBL/GenBank/DDBJ whole genome shotgun (WGS) entry which is preliminary data.</text>
</comment>
<dbReference type="PANTHER" id="PTHR37833:SF1">
    <property type="entry name" value="SIGNAL PEPTIDE PROTEIN"/>
    <property type="match status" value="1"/>
</dbReference>
<evidence type="ECO:0000313" key="3">
    <source>
        <dbReference type="Proteomes" id="UP000051297"/>
    </source>
</evidence>
<evidence type="ECO:0000256" key="1">
    <source>
        <dbReference type="SAM" id="Phobius"/>
    </source>
</evidence>